<evidence type="ECO:0000313" key="2">
    <source>
        <dbReference type="EMBL" id="MPA62462.1"/>
    </source>
</evidence>
<dbReference type="EMBL" id="GHES01031903">
    <property type="protein sequence ID" value="MPA62462.1"/>
    <property type="molecule type" value="Transcribed_RNA"/>
</dbReference>
<dbReference type="InterPro" id="IPR001810">
    <property type="entry name" value="F-box_dom"/>
</dbReference>
<dbReference type="AlphaFoldDB" id="A0A5B7B0R3"/>
<dbReference type="SMART" id="SM00256">
    <property type="entry name" value="FBOX"/>
    <property type="match status" value="1"/>
</dbReference>
<dbReference type="InterPro" id="IPR036047">
    <property type="entry name" value="F-box-like_dom_sf"/>
</dbReference>
<proteinExistence type="predicted"/>
<dbReference type="Pfam" id="PF00646">
    <property type="entry name" value="F-box"/>
    <property type="match status" value="1"/>
</dbReference>
<dbReference type="CDD" id="cd22157">
    <property type="entry name" value="F-box_AtFBW1-like"/>
    <property type="match status" value="1"/>
</dbReference>
<dbReference type="PANTHER" id="PTHR31672">
    <property type="entry name" value="BNACNNG10540D PROTEIN"/>
    <property type="match status" value="1"/>
</dbReference>
<dbReference type="PROSITE" id="PS50181">
    <property type="entry name" value="FBOX"/>
    <property type="match status" value="1"/>
</dbReference>
<dbReference type="InterPro" id="IPR017451">
    <property type="entry name" value="F-box-assoc_interact_dom"/>
</dbReference>
<accession>A0A5B7B0R3</accession>
<dbReference type="Gene3D" id="1.20.1280.50">
    <property type="match status" value="1"/>
</dbReference>
<dbReference type="Pfam" id="PF07734">
    <property type="entry name" value="FBA_1"/>
    <property type="match status" value="1"/>
</dbReference>
<evidence type="ECO:0000259" key="1">
    <source>
        <dbReference type="PROSITE" id="PS50181"/>
    </source>
</evidence>
<gene>
    <name evidence="2" type="ORF">Din_031903</name>
</gene>
<dbReference type="PANTHER" id="PTHR31672:SF13">
    <property type="entry name" value="F-BOX PROTEIN CPR30-LIKE"/>
    <property type="match status" value="1"/>
</dbReference>
<protein>
    <recommendedName>
        <fullName evidence="1">F-box domain-containing protein</fullName>
    </recommendedName>
</protein>
<organism evidence="2">
    <name type="scientific">Davidia involucrata</name>
    <name type="common">Dove tree</name>
    <dbReference type="NCBI Taxonomy" id="16924"/>
    <lineage>
        <taxon>Eukaryota</taxon>
        <taxon>Viridiplantae</taxon>
        <taxon>Streptophyta</taxon>
        <taxon>Embryophyta</taxon>
        <taxon>Tracheophyta</taxon>
        <taxon>Spermatophyta</taxon>
        <taxon>Magnoliopsida</taxon>
        <taxon>eudicotyledons</taxon>
        <taxon>Gunneridae</taxon>
        <taxon>Pentapetalae</taxon>
        <taxon>asterids</taxon>
        <taxon>Cornales</taxon>
        <taxon>Nyssaceae</taxon>
        <taxon>Davidia</taxon>
    </lineage>
</organism>
<sequence length="452" mass="51310">MSSFEDLPSDIAINILSRLPVKTLITFRCVCKSWHSIISNPNFISMHLNRSTSHNSNSTNGYLLYKSPIDSDSKSFTLFCDKACVELSKLELPLFDCDFSSLTIVGSVNGLLCLADPYIGRTMYLCNPSIRKYKAIGCCCSAHQSADLNAYVVLGFGYHHQANDYKVVRITYVGEEYVSDDDSDDDSVDLLEFFRGIYREVEVYTLSTDSWKKIGADFLWGVNPQPSPAFANGSLHWIAAHQDRAHNELILSFDIGKEVFQEIMLPNYHLDEVEFDVSTCVLEESLSLFVYCSFKHLEGSECCYLWVMREYGVAESWTKQYTIVLEGRVERTLGFTKFDELILEESNGEIFLFDIQNHKVKYLGIRGRLDMLDVVTFTESLVLFEAGNDVVRQERSSFKGITDKGILTACNEEKCCLQLHDKCFKSKKSEDSEEKSFGFSSIYKSVLAGKQD</sequence>
<dbReference type="SUPFAM" id="SSF81383">
    <property type="entry name" value="F-box domain"/>
    <property type="match status" value="1"/>
</dbReference>
<dbReference type="InterPro" id="IPR050796">
    <property type="entry name" value="SCF_F-box_component"/>
</dbReference>
<dbReference type="NCBIfam" id="TIGR01640">
    <property type="entry name" value="F_box_assoc_1"/>
    <property type="match status" value="1"/>
</dbReference>
<dbReference type="InterPro" id="IPR006527">
    <property type="entry name" value="F-box-assoc_dom_typ1"/>
</dbReference>
<feature type="domain" description="F-box" evidence="1">
    <location>
        <begin position="1"/>
        <end position="48"/>
    </location>
</feature>
<reference evidence="2" key="1">
    <citation type="submission" date="2019-08" db="EMBL/GenBank/DDBJ databases">
        <title>Reference gene set and small RNA set construction with multiple tissues from Davidia involucrata Baill.</title>
        <authorList>
            <person name="Yang H."/>
            <person name="Zhou C."/>
            <person name="Li G."/>
            <person name="Wang J."/>
            <person name="Gao P."/>
            <person name="Wang M."/>
            <person name="Wang R."/>
            <person name="Zhao Y."/>
        </authorList>
    </citation>
    <scope>NUCLEOTIDE SEQUENCE</scope>
    <source>
        <tissue evidence="2">Mixed with DoveR01_LX</tissue>
    </source>
</reference>
<name>A0A5B7B0R3_DAVIN</name>